<feature type="repeat" description="WD" evidence="3">
    <location>
        <begin position="230"/>
        <end position="271"/>
    </location>
</feature>
<dbReference type="Gene3D" id="2.130.10.10">
    <property type="entry name" value="YVTN repeat-like/Quinoprotein amine dehydrogenase"/>
    <property type="match status" value="2"/>
</dbReference>
<dbReference type="Pfam" id="PF06985">
    <property type="entry name" value="HET"/>
    <property type="match status" value="1"/>
</dbReference>
<dbReference type="InterPro" id="IPR020472">
    <property type="entry name" value="WD40_PAC1"/>
</dbReference>
<feature type="repeat" description="WD" evidence="3">
    <location>
        <begin position="99"/>
        <end position="134"/>
    </location>
</feature>
<dbReference type="STRING" id="930992.A0A0D0B4F0"/>
<evidence type="ECO:0000259" key="5">
    <source>
        <dbReference type="Pfam" id="PF06985"/>
    </source>
</evidence>
<name>A0A0D0B4F0_9AGAM</name>
<dbReference type="InterPro" id="IPR036322">
    <property type="entry name" value="WD40_repeat_dom_sf"/>
</dbReference>
<dbReference type="InterPro" id="IPR019775">
    <property type="entry name" value="WD40_repeat_CS"/>
</dbReference>
<dbReference type="InterPro" id="IPR015943">
    <property type="entry name" value="WD40/YVTN_repeat-like_dom_sf"/>
</dbReference>
<dbReference type="InParanoid" id="A0A0D0B4F0"/>
<sequence length="1222" mass="135743">MSHLTSITPLKVFEDNQSTASAVAVFPDNRRMITCSLDKTLRLWDLRTGVMLKKMEGHRDRVLALAVSRDGQLIASGDESGEVVTWHGETGEPLTLQPIKAHSHGISSLEFSPDATDLATGSGDCTVKLWNTSTWRQCLQSSKPICWSTSVRCIRYSPSGEFLVIATDSNINIFNLGTGKCTASFEAHPTVNMSIAWTPDGARLLSGGNNVDPTIREWDTSTWNQVGDPWTGHMGSIKAIAINSAGTLAASASEDNDVRLWRLSDRRMIAIFKHSHSMQYVTFSIDGEHLLSGGEDNKTSKWVVPNLGINPNILAISMTARYAFITGDLSNAEELLTQEISTDINNYTSYANRSFVMARKNDWDRALDDAIKSISIQPSLTGYISKGIAYCGKGHARDTRTAFNIAFLFTDQEPEAIHFLLLIKVIALLNLDQFEEAILLLEELAATRPDADLLACSVVEAHLRVQLGIKALNDAHYDEAADHLTAAINSSAFSSNLIREEFVMLFGWDLKSLWQKAHQKRCDARLRAGKLEEALQSFRHMVDTTDDNTRASCLDWSNAFKEECSALCLVNGDAALAASDHDKAIDLYSAAIDLNSASYAAFVKRSTAKSEKILWDDALLDAQKAIELNPLSYAGYQAKHAALRGARRYDEAIEAFKIMLSKLDIAPEAQIRELRSQYVSPPEAEDAIQTAAWTELESAPLRLLNTSTGLLCDRATQIHTFKTSAVYKELLSFTTKYSDLQMGRIKDVAEVYFRRVLLSHRWEGAEPLLHDIQDKVVYELNAVGGIAKLQSFCKIARDAGYHWAWMDTCCIDKNNNAEVEETINSMFIWYCHAALTIVYLCDVPPSSGSGALANSAWNKRGWTYQELVASRVVIFYQKDWSLYLGDQSPNHKKSPAIMKELVDATGIDEQALVAFCPGMHNAREKLRCASMRDTTLQEDIAYSLFGVFGIHLPVMYGENKHNALGRLLQEIVARSGDITALDWIGESSGFNSCLPVSITSYATLPRTVPPLPEDDVQTTVSSLRRNTRVVNLASKLYDELASLRAPRFANSRLYLPCITFPVAEVRRESGPAQVTHSTYEVKANGLHDLLITTEETLMQPARPNLQTFLLVLPLNRYLLELPDFTEPPASDDTQSEDGYWSVPQSPLDDSPSSCPDSESHERALRLLVRLGQPFSAFFLAQQRGGEYKRIASDHEIIAQVKDMTSVGDMMDMMDSIRTVEIL</sequence>
<feature type="compositionally biased region" description="Low complexity" evidence="4">
    <location>
        <begin position="1141"/>
        <end position="1156"/>
    </location>
</feature>
<dbReference type="Gene3D" id="1.25.40.10">
    <property type="entry name" value="Tetratricopeptide repeat domain"/>
    <property type="match status" value="3"/>
</dbReference>
<keyword evidence="1 3" id="KW-0853">WD repeat</keyword>
<dbReference type="CDD" id="cd00200">
    <property type="entry name" value="WD40"/>
    <property type="match status" value="1"/>
</dbReference>
<protein>
    <recommendedName>
        <fullName evidence="5">Heterokaryon incompatibility domain-containing protein</fullName>
    </recommendedName>
</protein>
<feature type="region of interest" description="Disordered" evidence="4">
    <location>
        <begin position="1125"/>
        <end position="1158"/>
    </location>
</feature>
<gene>
    <name evidence="6" type="ORF">CY34DRAFT_809002</name>
</gene>
<feature type="repeat" description="WD" evidence="3">
    <location>
        <begin position="55"/>
        <end position="96"/>
    </location>
</feature>
<dbReference type="PANTHER" id="PTHR10622">
    <property type="entry name" value="HET DOMAIN-CONTAINING PROTEIN"/>
    <property type="match status" value="1"/>
</dbReference>
<dbReference type="HOGENOM" id="CLU_006785_0_0_1"/>
<dbReference type="Proteomes" id="UP000054485">
    <property type="component" value="Unassembled WGS sequence"/>
</dbReference>
<dbReference type="InterPro" id="IPR010730">
    <property type="entry name" value="HET"/>
</dbReference>
<dbReference type="SUPFAM" id="SSF50978">
    <property type="entry name" value="WD40 repeat-like"/>
    <property type="match status" value="1"/>
</dbReference>
<dbReference type="InterPro" id="IPR001680">
    <property type="entry name" value="WD40_rpt"/>
</dbReference>
<evidence type="ECO:0000256" key="3">
    <source>
        <dbReference type="PROSITE-ProRule" id="PRU00221"/>
    </source>
</evidence>
<keyword evidence="2" id="KW-0677">Repeat</keyword>
<feature type="repeat" description="WD" evidence="3">
    <location>
        <begin position="271"/>
        <end position="302"/>
    </location>
</feature>
<evidence type="ECO:0000256" key="4">
    <source>
        <dbReference type="SAM" id="MobiDB-lite"/>
    </source>
</evidence>
<organism evidence="6 7">
    <name type="scientific">Suillus luteus UH-Slu-Lm8-n1</name>
    <dbReference type="NCBI Taxonomy" id="930992"/>
    <lineage>
        <taxon>Eukaryota</taxon>
        <taxon>Fungi</taxon>
        <taxon>Dikarya</taxon>
        <taxon>Basidiomycota</taxon>
        <taxon>Agaricomycotina</taxon>
        <taxon>Agaricomycetes</taxon>
        <taxon>Agaricomycetidae</taxon>
        <taxon>Boletales</taxon>
        <taxon>Suillineae</taxon>
        <taxon>Suillaceae</taxon>
        <taxon>Suillus</taxon>
    </lineage>
</organism>
<dbReference type="SMART" id="SM00320">
    <property type="entry name" value="WD40"/>
    <property type="match status" value="8"/>
</dbReference>
<feature type="repeat" description="WD" evidence="3">
    <location>
        <begin position="13"/>
        <end position="54"/>
    </location>
</feature>
<evidence type="ECO:0000256" key="2">
    <source>
        <dbReference type="ARBA" id="ARBA00022737"/>
    </source>
</evidence>
<dbReference type="InterPro" id="IPR011990">
    <property type="entry name" value="TPR-like_helical_dom_sf"/>
</dbReference>
<reference evidence="7" key="2">
    <citation type="submission" date="2015-01" db="EMBL/GenBank/DDBJ databases">
        <title>Evolutionary Origins and Diversification of the Mycorrhizal Mutualists.</title>
        <authorList>
            <consortium name="DOE Joint Genome Institute"/>
            <consortium name="Mycorrhizal Genomics Consortium"/>
            <person name="Kohler A."/>
            <person name="Kuo A."/>
            <person name="Nagy L.G."/>
            <person name="Floudas D."/>
            <person name="Copeland A."/>
            <person name="Barry K.W."/>
            <person name="Cichocki N."/>
            <person name="Veneault-Fourrey C."/>
            <person name="LaButti K."/>
            <person name="Lindquist E.A."/>
            <person name="Lipzen A."/>
            <person name="Lundell T."/>
            <person name="Morin E."/>
            <person name="Murat C."/>
            <person name="Riley R."/>
            <person name="Ohm R."/>
            <person name="Sun H."/>
            <person name="Tunlid A."/>
            <person name="Henrissat B."/>
            <person name="Grigoriev I.V."/>
            <person name="Hibbett D.S."/>
            <person name="Martin F."/>
        </authorList>
    </citation>
    <scope>NUCLEOTIDE SEQUENCE [LARGE SCALE GENOMIC DNA]</scope>
    <source>
        <strain evidence="7">UH-Slu-Lm8-n1</strain>
    </source>
</reference>
<dbReference type="PROSITE" id="PS50082">
    <property type="entry name" value="WD_REPEATS_2"/>
    <property type="match status" value="5"/>
</dbReference>
<dbReference type="Pfam" id="PF00400">
    <property type="entry name" value="WD40"/>
    <property type="match status" value="6"/>
</dbReference>
<accession>A0A0D0B4F0</accession>
<proteinExistence type="predicted"/>
<dbReference type="EMBL" id="KN835376">
    <property type="protein sequence ID" value="KIK38743.1"/>
    <property type="molecule type" value="Genomic_DNA"/>
</dbReference>
<evidence type="ECO:0000256" key="1">
    <source>
        <dbReference type="ARBA" id="ARBA00022574"/>
    </source>
</evidence>
<evidence type="ECO:0000313" key="6">
    <source>
        <dbReference type="EMBL" id="KIK38743.1"/>
    </source>
</evidence>
<dbReference type="PANTHER" id="PTHR10622:SF10">
    <property type="entry name" value="HET DOMAIN-CONTAINING PROTEIN"/>
    <property type="match status" value="1"/>
</dbReference>
<dbReference type="PRINTS" id="PR00320">
    <property type="entry name" value="GPROTEINBRPT"/>
</dbReference>
<evidence type="ECO:0000313" key="7">
    <source>
        <dbReference type="Proteomes" id="UP000054485"/>
    </source>
</evidence>
<dbReference type="SUPFAM" id="SSF48452">
    <property type="entry name" value="TPR-like"/>
    <property type="match status" value="2"/>
</dbReference>
<reference evidence="6 7" key="1">
    <citation type="submission" date="2014-04" db="EMBL/GenBank/DDBJ databases">
        <authorList>
            <consortium name="DOE Joint Genome Institute"/>
            <person name="Kuo A."/>
            <person name="Ruytinx J."/>
            <person name="Rineau F."/>
            <person name="Colpaert J."/>
            <person name="Kohler A."/>
            <person name="Nagy L.G."/>
            <person name="Floudas D."/>
            <person name="Copeland A."/>
            <person name="Barry K.W."/>
            <person name="Cichocki N."/>
            <person name="Veneault-Fourrey C."/>
            <person name="LaButti K."/>
            <person name="Lindquist E.A."/>
            <person name="Lipzen A."/>
            <person name="Lundell T."/>
            <person name="Morin E."/>
            <person name="Murat C."/>
            <person name="Sun H."/>
            <person name="Tunlid A."/>
            <person name="Henrissat B."/>
            <person name="Grigoriev I.V."/>
            <person name="Hibbett D.S."/>
            <person name="Martin F."/>
            <person name="Nordberg H.P."/>
            <person name="Cantor M.N."/>
            <person name="Hua S.X."/>
        </authorList>
    </citation>
    <scope>NUCLEOTIDE SEQUENCE [LARGE SCALE GENOMIC DNA]</scope>
    <source>
        <strain evidence="6 7">UH-Slu-Lm8-n1</strain>
    </source>
</reference>
<dbReference type="PROSITE" id="PS00678">
    <property type="entry name" value="WD_REPEATS_1"/>
    <property type="match status" value="2"/>
</dbReference>
<feature type="domain" description="Heterokaryon incompatibility" evidence="5">
    <location>
        <begin position="757"/>
        <end position="842"/>
    </location>
</feature>
<dbReference type="PROSITE" id="PS50294">
    <property type="entry name" value="WD_REPEATS_REGION"/>
    <property type="match status" value="4"/>
</dbReference>
<dbReference type="OrthoDB" id="538223at2759"/>
<dbReference type="AlphaFoldDB" id="A0A0D0B4F0"/>
<keyword evidence="7" id="KW-1185">Reference proteome</keyword>